<dbReference type="KEGG" id="pspi:PS2015_1725"/>
<dbReference type="InterPro" id="IPR051416">
    <property type="entry name" value="phD-YefM_TA_antitoxins"/>
</dbReference>
<comment type="similarity">
    <text evidence="1 2">Belongs to the phD/YefM antitoxin family.</text>
</comment>
<dbReference type="RefSeq" id="WP_058021819.1">
    <property type="nucleotide sequence ID" value="NZ_CP013189.1"/>
</dbReference>
<dbReference type="Gene3D" id="3.40.1620.10">
    <property type="entry name" value="YefM-like domain"/>
    <property type="match status" value="1"/>
</dbReference>
<keyword evidence="4" id="KW-1185">Reference proteome</keyword>
<dbReference type="InterPro" id="IPR036165">
    <property type="entry name" value="YefM-like_sf"/>
</dbReference>
<dbReference type="Proteomes" id="UP000065641">
    <property type="component" value="Chromosome"/>
</dbReference>
<dbReference type="Pfam" id="PF02604">
    <property type="entry name" value="PhdYeFM_antitox"/>
    <property type="match status" value="1"/>
</dbReference>
<dbReference type="PANTHER" id="PTHR35377">
    <property type="entry name" value="ANTITOXIN VAPB49-RELATED-RELATED"/>
    <property type="match status" value="1"/>
</dbReference>
<reference evidence="3 4" key="1">
    <citation type="submission" date="2015-11" db="EMBL/GenBank/DDBJ databases">
        <authorList>
            <person name="Zhang Y."/>
            <person name="Guo Z."/>
        </authorList>
    </citation>
    <scope>NUCLEOTIDE SEQUENCE [LARGE SCALE GENOMIC DNA]</scope>
    <source>
        <strain evidence="3 4">KCTC 32221</strain>
    </source>
</reference>
<name>A0A0S2KDJ0_9GAMM</name>
<dbReference type="EMBL" id="CP013189">
    <property type="protein sequence ID" value="ALO46376.1"/>
    <property type="molecule type" value="Genomic_DNA"/>
</dbReference>
<dbReference type="STRING" id="1249552.PS2015_1725"/>
<dbReference type="PANTHER" id="PTHR35377:SF8">
    <property type="entry name" value="ANTITOXIN VAPB22"/>
    <property type="match status" value="1"/>
</dbReference>
<gene>
    <name evidence="3" type="ORF">PS2015_1725</name>
</gene>
<dbReference type="SUPFAM" id="SSF143120">
    <property type="entry name" value="YefM-like"/>
    <property type="match status" value="1"/>
</dbReference>
<comment type="function">
    <text evidence="2">Antitoxin component of a type II toxin-antitoxin (TA) system.</text>
</comment>
<proteinExistence type="inferred from homology"/>
<evidence type="ECO:0000256" key="1">
    <source>
        <dbReference type="ARBA" id="ARBA00009981"/>
    </source>
</evidence>
<dbReference type="InterPro" id="IPR006442">
    <property type="entry name" value="Antitoxin_Phd/YefM"/>
</dbReference>
<dbReference type="AlphaFoldDB" id="A0A0S2KDJ0"/>
<sequence length="78" mass="8774">MQKINVRETRERLSALLDAVEAGEEIIILRHGKPVARLTTPQSDNVCFPDRTALRASLPAATVDATTLIRTLRDEERY</sequence>
<evidence type="ECO:0000313" key="4">
    <source>
        <dbReference type="Proteomes" id="UP000065641"/>
    </source>
</evidence>
<organism evidence="3 4">
    <name type="scientific">Pseudohongiella spirulinae</name>
    <dbReference type="NCBI Taxonomy" id="1249552"/>
    <lineage>
        <taxon>Bacteria</taxon>
        <taxon>Pseudomonadati</taxon>
        <taxon>Pseudomonadota</taxon>
        <taxon>Gammaproteobacteria</taxon>
        <taxon>Pseudomonadales</taxon>
        <taxon>Pseudohongiellaceae</taxon>
        <taxon>Pseudohongiella</taxon>
    </lineage>
</organism>
<protein>
    <recommendedName>
        <fullName evidence="2">Antitoxin</fullName>
    </recommendedName>
</protein>
<evidence type="ECO:0000313" key="3">
    <source>
        <dbReference type="EMBL" id="ALO46376.1"/>
    </source>
</evidence>
<dbReference type="NCBIfam" id="TIGR01552">
    <property type="entry name" value="phd_fam"/>
    <property type="match status" value="1"/>
</dbReference>
<dbReference type="OrthoDB" id="9800503at2"/>
<dbReference type="PATRIC" id="fig|1249552.3.peg.1729"/>
<accession>A0A0S2KDJ0</accession>
<evidence type="ECO:0000256" key="2">
    <source>
        <dbReference type="RuleBase" id="RU362080"/>
    </source>
</evidence>